<feature type="chain" id="PRO_5014836725" evidence="1">
    <location>
        <begin position="21"/>
        <end position="93"/>
    </location>
</feature>
<proteinExistence type="predicted"/>
<dbReference type="Proteomes" id="UP000231823">
    <property type="component" value="Chromosome"/>
</dbReference>
<evidence type="ECO:0000256" key="1">
    <source>
        <dbReference type="SAM" id="SignalP"/>
    </source>
</evidence>
<organism evidence="2 3">
    <name type="scientific">Spiroplasma floricola 23-6</name>
    <dbReference type="NCBI Taxonomy" id="1336749"/>
    <lineage>
        <taxon>Bacteria</taxon>
        <taxon>Bacillati</taxon>
        <taxon>Mycoplasmatota</taxon>
        <taxon>Mollicutes</taxon>
        <taxon>Entomoplasmatales</taxon>
        <taxon>Spiroplasmataceae</taxon>
        <taxon>Spiroplasma</taxon>
    </lineage>
</organism>
<keyword evidence="1" id="KW-0732">Signal</keyword>
<keyword evidence="3" id="KW-1185">Reference proteome</keyword>
<sequence length="93" mass="10276">MKKLLTVLGSAMLTTSTLGASLNTVSCGENYTLADFQKLLSEIENLEENKYTEESLQNLMIVMIETSTNVILGKSVTKNYKKLKNAMNALVLK</sequence>
<feature type="signal peptide" evidence="1">
    <location>
        <begin position="1"/>
        <end position="20"/>
    </location>
</feature>
<dbReference type="KEGG" id="sfz:SFLOR_v1c04870"/>
<dbReference type="OrthoDB" id="390685at2"/>
<reference evidence="2 3" key="1">
    <citation type="submission" date="2017-12" db="EMBL/GenBank/DDBJ databases">
        <title>Complete genome sequence of Spiroplasma floricola 23-6 (ATCC 29989).</title>
        <authorList>
            <person name="Tsai Y.-M."/>
            <person name="Wu P.-S."/>
            <person name="Lo W.-S."/>
            <person name="Kuo C.-H."/>
        </authorList>
    </citation>
    <scope>NUCLEOTIDE SEQUENCE [LARGE SCALE GENOMIC DNA]</scope>
    <source>
        <strain evidence="2 3">23-6</strain>
    </source>
</reference>
<gene>
    <name evidence="2" type="ORF">SFLOR_v1c04870</name>
</gene>
<protein>
    <submittedName>
        <fullName evidence="2">Uncharacterized protein</fullName>
    </submittedName>
</protein>
<name>A0A2K8SDK6_9MOLU</name>
<evidence type="ECO:0000313" key="2">
    <source>
        <dbReference type="EMBL" id="AUB31539.1"/>
    </source>
</evidence>
<accession>A0A2K8SDK6</accession>
<dbReference type="AlphaFoldDB" id="A0A2K8SDK6"/>
<dbReference type="EMBL" id="CP025057">
    <property type="protein sequence ID" value="AUB31539.1"/>
    <property type="molecule type" value="Genomic_DNA"/>
</dbReference>
<evidence type="ECO:0000313" key="3">
    <source>
        <dbReference type="Proteomes" id="UP000231823"/>
    </source>
</evidence>
<dbReference type="RefSeq" id="WP_100916527.1">
    <property type="nucleotide sequence ID" value="NZ_CP025057.1"/>
</dbReference>